<dbReference type="Proteomes" id="UP000673383">
    <property type="component" value="Unassembled WGS sequence"/>
</dbReference>
<evidence type="ECO:0000313" key="1">
    <source>
        <dbReference type="EMBL" id="MBP1296616.1"/>
    </source>
</evidence>
<evidence type="ECO:0000313" key="2">
    <source>
        <dbReference type="Proteomes" id="UP000673383"/>
    </source>
</evidence>
<proteinExistence type="predicted"/>
<reference evidence="1" key="1">
    <citation type="submission" date="2021-02" db="EMBL/GenBank/DDBJ databases">
        <title>Genomic Encyclopedia of Type Strains, Phase IV (KMG-V): Genome sequencing to study the core and pangenomes of soil and plant-associated prokaryotes.</title>
        <authorList>
            <person name="Whitman W."/>
        </authorList>
    </citation>
    <scope>NUCLEOTIDE SEQUENCE</scope>
    <source>
        <strain evidence="1">USDA 406</strain>
    </source>
</reference>
<dbReference type="AlphaFoldDB" id="A0A8I2C8P9"/>
<sequence length="814" mass="86682">MVARPGTYQASNNAGELAPEVYGRTDLKQFYSGLAIARNIEPVPQGGSQLSMRSRHLGRVRRKTANLSPTASTLPSGSYSAPAILATATFAVADVASVLLTGFASSVALGAIVQIEYFDGTNWLLLGAPFALDQTQRNITMAAPPRQPVHTTQVRVRMVSAPPDTTMFTLPGISVRVETTTPSDAVARPFTFALDQTYVAILTDRFVDFYRDGTWVGSSVMDFTESQIRTLDVPQRLDTMLMFNRDGVSQRILRDGSDTRWVLSNISFENVPLVDLGGTYTNQSADAWLLILRFPTTAGDPHLNGAGLSLSINVNGEDAVVGFPGGAPDWTVISGLIKTAIEGTSSVSPGISVTPDAPQAGSQTIFIRFTGDGNLGNANALSAQVVNTADAAAVVAHSVIGDPGGEALFSASRGYAACGAFYQDRLVTGGFKAKRGAFLASVTGEYFDDNVKLQAASGAILANLDTDGAEQLQRIVSDTYLLLFTSDGEYFISDRVLDRTKPPNIVNSSRYGSSPDLPIVRNEGEIVWASRNKSVLYAASYDQISTKYAATPISLLAPHIVNGMVDIALQRPSGLMNAARLWMPRADGTVTCGIMLRNQDVTAFVRWETPGSVTSACVDGKNVPHLLVNRVVGGASEMHFERLEEGLIFDDVVEQTFGSPQTVITGLGVHEGAEVWAKADGYVVGPYTVAGGAITLTDPALNVQVGRWTPPLARTLPLPSEVAERVVLRRPKRVHTVRLDLVDTTSVAVGANGRPARDVALARAGDPADAPQAPVNEMKVITGLTGFSDAGQVDITQTRPGLLAWRGVTIEART</sequence>
<comment type="caution">
    <text evidence="1">The sequence shown here is derived from an EMBL/GenBank/DDBJ whole genome shotgun (WGS) entry which is preliminary data.</text>
</comment>
<accession>A0A8I2C8P9</accession>
<gene>
    <name evidence="1" type="ORF">JOH49_006369</name>
</gene>
<organism evidence="1 2">
    <name type="scientific">Bradyrhizobium elkanii</name>
    <dbReference type="NCBI Taxonomy" id="29448"/>
    <lineage>
        <taxon>Bacteria</taxon>
        <taxon>Pseudomonadati</taxon>
        <taxon>Pseudomonadota</taxon>
        <taxon>Alphaproteobacteria</taxon>
        <taxon>Hyphomicrobiales</taxon>
        <taxon>Nitrobacteraceae</taxon>
        <taxon>Bradyrhizobium</taxon>
    </lineage>
</organism>
<protein>
    <submittedName>
        <fullName evidence="1">Uncharacterized protein</fullName>
    </submittedName>
</protein>
<dbReference type="EMBL" id="JAFICZ010000001">
    <property type="protein sequence ID" value="MBP1296616.1"/>
    <property type="molecule type" value="Genomic_DNA"/>
</dbReference>
<name>A0A8I2C8P9_BRAEL</name>
<dbReference type="RefSeq" id="WP_209944655.1">
    <property type="nucleotide sequence ID" value="NZ_JAFICZ010000001.1"/>
</dbReference>